<feature type="transmembrane region" description="Helical" evidence="6">
    <location>
        <begin position="13"/>
        <end position="34"/>
    </location>
</feature>
<comment type="caution">
    <text evidence="7">The sequence shown here is derived from an EMBL/GenBank/DDBJ whole genome shotgun (WGS) entry which is preliminary data.</text>
</comment>
<feature type="transmembrane region" description="Helical" evidence="6">
    <location>
        <begin position="238"/>
        <end position="258"/>
    </location>
</feature>
<accession>A0ABV7EFV4</accession>
<feature type="transmembrane region" description="Helical" evidence="6">
    <location>
        <begin position="139"/>
        <end position="156"/>
    </location>
</feature>
<name>A0ABV7EFV4_9SPHN</name>
<dbReference type="EMBL" id="JBHRSU010000015">
    <property type="protein sequence ID" value="MFC3100572.1"/>
    <property type="molecule type" value="Genomic_DNA"/>
</dbReference>
<comment type="subcellular location">
    <subcellularLocation>
        <location evidence="1">Membrane</location>
        <topology evidence="1">Multi-pass membrane protein</topology>
    </subcellularLocation>
</comment>
<evidence type="ECO:0000256" key="6">
    <source>
        <dbReference type="SAM" id="Phobius"/>
    </source>
</evidence>
<keyword evidence="3 6" id="KW-0812">Transmembrane</keyword>
<dbReference type="RefSeq" id="WP_336920671.1">
    <property type="nucleotide sequence ID" value="NZ_JBANRN010000030.1"/>
</dbReference>
<feature type="transmembrane region" description="Helical" evidence="6">
    <location>
        <begin position="202"/>
        <end position="223"/>
    </location>
</feature>
<evidence type="ECO:0000313" key="7">
    <source>
        <dbReference type="EMBL" id="MFC3100572.1"/>
    </source>
</evidence>
<dbReference type="PANTHER" id="PTHR30238">
    <property type="entry name" value="MEMBRANE BOUND PREDICTED REDOX MODULATOR"/>
    <property type="match status" value="1"/>
</dbReference>
<reference evidence="8" key="1">
    <citation type="journal article" date="2019" name="Int. J. Syst. Evol. Microbiol.">
        <title>The Global Catalogue of Microorganisms (GCM) 10K type strain sequencing project: providing services to taxonomists for standard genome sequencing and annotation.</title>
        <authorList>
            <consortium name="The Broad Institute Genomics Platform"/>
            <consortium name="The Broad Institute Genome Sequencing Center for Infectious Disease"/>
            <person name="Wu L."/>
            <person name="Ma J."/>
        </authorList>
    </citation>
    <scope>NUCLEOTIDE SEQUENCE [LARGE SCALE GENOMIC DNA]</scope>
    <source>
        <strain evidence="8">KCTC 52606</strain>
    </source>
</reference>
<sequence>MDFLMMDWLSKPVWMWLAFIGIVITLLVIDLGVLHREQREIGVRESLILSSVYIALGLTFGAWVWWYLGETAGMQYVTGFVIEKSLAMDNVFVIAMIFTYFSVPRIYQHRVLFWGILGVIVLRAIMIGLGAAIVSEWSWVLYIFAAFLILTGVQMWRNAEKSYDVSSNPVLKFVRRKFNVTDKLHGQRFWVKQPHPKTGKPVWFMTPLFLALIMVEVVDVVFAVDSVPAIFAITTDPFIVYTSNIFAILGLRALYFALAALVHRFHYLKYALALLLVFIGSKIFVADLLGIDKIPPSFSLTVTFAILAAGIGWSLWKTRAQPAAELPDKT</sequence>
<protein>
    <submittedName>
        <fullName evidence="7">TerC family protein</fullName>
    </submittedName>
</protein>
<keyword evidence="5 6" id="KW-0472">Membrane</keyword>
<feature type="transmembrane region" description="Helical" evidence="6">
    <location>
        <begin position="297"/>
        <end position="316"/>
    </location>
</feature>
<dbReference type="Proteomes" id="UP001595378">
    <property type="component" value="Unassembled WGS sequence"/>
</dbReference>
<dbReference type="InterPro" id="IPR005496">
    <property type="entry name" value="Integral_membrane_TerC"/>
</dbReference>
<dbReference type="PANTHER" id="PTHR30238:SF0">
    <property type="entry name" value="THYLAKOID MEMBRANE PROTEIN TERC, CHLOROPLASTIC"/>
    <property type="match status" value="1"/>
</dbReference>
<feature type="transmembrane region" description="Helical" evidence="6">
    <location>
        <begin position="86"/>
        <end position="104"/>
    </location>
</feature>
<feature type="transmembrane region" description="Helical" evidence="6">
    <location>
        <begin position="46"/>
        <end position="66"/>
    </location>
</feature>
<feature type="transmembrane region" description="Helical" evidence="6">
    <location>
        <begin position="270"/>
        <end position="291"/>
    </location>
</feature>
<gene>
    <name evidence="7" type="ORF">ACFODK_06695</name>
</gene>
<feature type="transmembrane region" description="Helical" evidence="6">
    <location>
        <begin position="111"/>
        <end position="133"/>
    </location>
</feature>
<evidence type="ECO:0000256" key="4">
    <source>
        <dbReference type="ARBA" id="ARBA00022989"/>
    </source>
</evidence>
<evidence type="ECO:0000313" key="8">
    <source>
        <dbReference type="Proteomes" id="UP001595378"/>
    </source>
</evidence>
<keyword evidence="8" id="KW-1185">Reference proteome</keyword>
<dbReference type="Pfam" id="PF03741">
    <property type="entry name" value="TerC"/>
    <property type="match status" value="1"/>
</dbReference>
<evidence type="ECO:0000256" key="2">
    <source>
        <dbReference type="ARBA" id="ARBA00007511"/>
    </source>
</evidence>
<dbReference type="InterPro" id="IPR022369">
    <property type="entry name" value="Integral_membrane_TerC_rswitch"/>
</dbReference>
<evidence type="ECO:0000256" key="1">
    <source>
        <dbReference type="ARBA" id="ARBA00004141"/>
    </source>
</evidence>
<evidence type="ECO:0000256" key="3">
    <source>
        <dbReference type="ARBA" id="ARBA00022692"/>
    </source>
</evidence>
<dbReference type="NCBIfam" id="TIGR03718">
    <property type="entry name" value="R_switched_Alx"/>
    <property type="match status" value="1"/>
</dbReference>
<organism evidence="7 8">
    <name type="scientific">Alteraurantiacibacter lauratis</name>
    <dbReference type="NCBI Taxonomy" id="2054627"/>
    <lineage>
        <taxon>Bacteria</taxon>
        <taxon>Pseudomonadati</taxon>
        <taxon>Pseudomonadota</taxon>
        <taxon>Alphaproteobacteria</taxon>
        <taxon>Sphingomonadales</taxon>
        <taxon>Erythrobacteraceae</taxon>
        <taxon>Alteraurantiacibacter</taxon>
    </lineage>
</organism>
<comment type="similarity">
    <text evidence="2">Belongs to the TerC family.</text>
</comment>
<evidence type="ECO:0000256" key="5">
    <source>
        <dbReference type="ARBA" id="ARBA00023136"/>
    </source>
</evidence>
<proteinExistence type="inferred from homology"/>
<keyword evidence="4 6" id="KW-1133">Transmembrane helix</keyword>